<dbReference type="EMBL" id="CP019082">
    <property type="protein sequence ID" value="APW61413.1"/>
    <property type="molecule type" value="Genomic_DNA"/>
</dbReference>
<evidence type="ECO:0000313" key="5">
    <source>
        <dbReference type="Proteomes" id="UP000186309"/>
    </source>
</evidence>
<evidence type="ECO:0000256" key="1">
    <source>
        <dbReference type="ARBA" id="ARBA00022670"/>
    </source>
</evidence>
<dbReference type="SUPFAM" id="SSF50156">
    <property type="entry name" value="PDZ domain-like"/>
    <property type="match status" value="1"/>
</dbReference>
<evidence type="ECO:0000313" key="4">
    <source>
        <dbReference type="EMBL" id="APW61413.1"/>
    </source>
</evidence>
<accession>A0A1U7CRA8</accession>
<evidence type="ECO:0000259" key="3">
    <source>
        <dbReference type="PROSITE" id="PS50106"/>
    </source>
</evidence>
<dbReference type="PANTHER" id="PTHR43343:SF3">
    <property type="entry name" value="PROTEASE DO-LIKE 8, CHLOROPLASTIC"/>
    <property type="match status" value="1"/>
</dbReference>
<keyword evidence="1 4" id="KW-0645">Protease</keyword>
<dbReference type="STRING" id="1387353.BSF38_02927"/>
<evidence type="ECO:0000256" key="2">
    <source>
        <dbReference type="ARBA" id="ARBA00022801"/>
    </source>
</evidence>
<dbReference type="RefSeq" id="WP_076350908.1">
    <property type="nucleotide sequence ID" value="NZ_CP019082.1"/>
</dbReference>
<dbReference type="InterPro" id="IPR009003">
    <property type="entry name" value="Peptidase_S1_PA"/>
</dbReference>
<dbReference type="Gene3D" id="2.30.42.10">
    <property type="match status" value="1"/>
</dbReference>
<name>A0A1U7CRA8_9BACT</name>
<keyword evidence="2" id="KW-0378">Hydrolase</keyword>
<dbReference type="Pfam" id="PF13180">
    <property type="entry name" value="PDZ_2"/>
    <property type="match status" value="1"/>
</dbReference>
<dbReference type="SMART" id="SM00228">
    <property type="entry name" value="PDZ"/>
    <property type="match status" value="1"/>
</dbReference>
<protein>
    <submittedName>
        <fullName evidence="4">Serine protease HtrA</fullName>
    </submittedName>
</protein>
<dbReference type="PANTHER" id="PTHR43343">
    <property type="entry name" value="PEPTIDASE S12"/>
    <property type="match status" value="1"/>
</dbReference>
<dbReference type="AlphaFoldDB" id="A0A1U7CRA8"/>
<dbReference type="Gene3D" id="2.40.10.120">
    <property type="match status" value="1"/>
</dbReference>
<dbReference type="KEGG" id="pbor:BSF38_02927"/>
<feature type="domain" description="PDZ" evidence="3">
    <location>
        <begin position="260"/>
        <end position="336"/>
    </location>
</feature>
<dbReference type="InterPro" id="IPR001940">
    <property type="entry name" value="Peptidase_S1C"/>
</dbReference>
<keyword evidence="5" id="KW-1185">Reference proteome</keyword>
<dbReference type="InterPro" id="IPR051201">
    <property type="entry name" value="Chloro_Bact_Ser_Proteases"/>
</dbReference>
<dbReference type="GO" id="GO:0004252">
    <property type="term" value="F:serine-type endopeptidase activity"/>
    <property type="evidence" value="ECO:0007669"/>
    <property type="project" value="InterPro"/>
</dbReference>
<dbReference type="InterPro" id="IPR036034">
    <property type="entry name" value="PDZ_sf"/>
</dbReference>
<dbReference type="Proteomes" id="UP000186309">
    <property type="component" value="Chromosome"/>
</dbReference>
<dbReference type="OrthoDB" id="248175at2"/>
<reference evidence="5" key="1">
    <citation type="submission" date="2016-12" db="EMBL/GenBank/DDBJ databases">
        <title>Comparative genomics of four Isosphaeraceae planctomycetes: a common pool of plasmids and glycoside hydrolase genes.</title>
        <authorList>
            <person name="Ivanova A."/>
        </authorList>
    </citation>
    <scope>NUCLEOTIDE SEQUENCE [LARGE SCALE GENOMIC DNA]</scope>
    <source>
        <strain evidence="5">PX4</strain>
    </source>
</reference>
<sequence>MSLATLDWNEPFIEPVSDPTDGVATSVEAARPTATDDDHLLDAYSNAVTGAVDRVGRSVVHIEAKYGGGRRGERPRGGTGSGFVFTSSGYILTNSHVVHEADRLDVTLADGNRLRADLIGDDPETDLAVIRVLGEPIPPAALGDSSKVRVGQVAIAIGHPYGFQSTVTAGVVSALGRSLRAASGRLIDDVLQTDAALNPGNSGGPLVDSRGLVIGVNTAVILPAQGLCFAIAVNTAKFVAGRLIRDGRVRRGRLGVAVQTVPLPRPPGDRAGASKRGGVLIMSVEPGGAAERAGLEEGDVIIGLDGHAVGGIDDLHRLLTDDRVGVKIPLRVLRRPEILAFTITPEESKPSAQE</sequence>
<dbReference type="GO" id="GO:0006508">
    <property type="term" value="P:proteolysis"/>
    <property type="evidence" value="ECO:0007669"/>
    <property type="project" value="UniProtKB-KW"/>
</dbReference>
<proteinExistence type="predicted"/>
<gene>
    <name evidence="4" type="primary">htrA_3</name>
    <name evidence="4" type="ORF">BSF38_02927</name>
</gene>
<dbReference type="PRINTS" id="PR00834">
    <property type="entry name" value="PROTEASES2C"/>
</dbReference>
<dbReference type="PROSITE" id="PS50106">
    <property type="entry name" value="PDZ"/>
    <property type="match status" value="1"/>
</dbReference>
<dbReference type="InterPro" id="IPR001478">
    <property type="entry name" value="PDZ"/>
</dbReference>
<dbReference type="SUPFAM" id="SSF50494">
    <property type="entry name" value="Trypsin-like serine proteases"/>
    <property type="match status" value="1"/>
</dbReference>
<organism evidence="4 5">
    <name type="scientific">Paludisphaera borealis</name>
    <dbReference type="NCBI Taxonomy" id="1387353"/>
    <lineage>
        <taxon>Bacteria</taxon>
        <taxon>Pseudomonadati</taxon>
        <taxon>Planctomycetota</taxon>
        <taxon>Planctomycetia</taxon>
        <taxon>Isosphaerales</taxon>
        <taxon>Isosphaeraceae</taxon>
        <taxon>Paludisphaera</taxon>
    </lineage>
</organism>
<dbReference type="Pfam" id="PF13365">
    <property type="entry name" value="Trypsin_2"/>
    <property type="match status" value="1"/>
</dbReference>